<name>C5CE94_KOSOT</name>
<reference evidence="1 2" key="2">
    <citation type="journal article" date="2011" name="J. Bacteriol.">
        <title>Genome Sequence of Kosmotoga olearia Strain TBF 19.5.1, a Thermophilic Bacterium with a Wide Growth Temperature Range, Isolated from the Troll B Oil Platform in the North Sea.</title>
        <authorList>
            <person name="Swithers K.S."/>
            <person name="Dipippo J.L."/>
            <person name="Bruce D.C."/>
            <person name="Detter C."/>
            <person name="Tapia R."/>
            <person name="Han S."/>
            <person name="Goodwin L.A."/>
            <person name="Han J."/>
            <person name="Woyke T."/>
            <person name="Pitluck S."/>
            <person name="Pennacchio L."/>
            <person name="Nolan M."/>
            <person name="Mikhailova N."/>
            <person name="Land M.L."/>
            <person name="Nesbo C.L."/>
            <person name="Gogarten J.P."/>
            <person name="Noll K.M."/>
        </authorList>
    </citation>
    <scope>NUCLEOTIDE SEQUENCE [LARGE SCALE GENOMIC DNA]</scope>
    <source>
        <strain evidence="2">ATCC BAA-1733 / DSM 21960 / TBF 19.5.1</strain>
    </source>
</reference>
<dbReference type="KEGG" id="kol:Kole_0489"/>
<reference evidence="1 2" key="1">
    <citation type="submission" date="2009-06" db="EMBL/GenBank/DDBJ databases">
        <title>Complete sequence of Thermotogales bacterium TBF 19.5.1.</title>
        <authorList>
            <consortium name="US DOE Joint Genome Institute"/>
            <person name="Lucas S."/>
            <person name="Copeland A."/>
            <person name="Lapidus A."/>
            <person name="Glavina del Rio T."/>
            <person name="Tice H."/>
            <person name="Bruce D."/>
            <person name="Goodwin L."/>
            <person name="Pitluck S."/>
            <person name="Chertkov O."/>
            <person name="Brettin T."/>
            <person name="Detter J.C."/>
            <person name="Han C."/>
            <person name="Schmutz J."/>
            <person name="Larimer F."/>
            <person name="Land M."/>
            <person name="Hauser L."/>
            <person name="Kyrpides N."/>
            <person name="Ovchinnikova G."/>
            <person name="Noll K."/>
        </authorList>
    </citation>
    <scope>NUCLEOTIDE SEQUENCE [LARGE SCALE GENOMIC DNA]</scope>
    <source>
        <strain evidence="2">ATCC BAA-1733 / DSM 21960 / TBF 19.5.1</strain>
    </source>
</reference>
<gene>
    <name evidence="1" type="ordered locus">Kole_0489</name>
</gene>
<organism evidence="1 2">
    <name type="scientific">Kosmotoga olearia (strain ATCC BAA-1733 / DSM 21960 / TBF 19.5.1)</name>
    <dbReference type="NCBI Taxonomy" id="521045"/>
    <lineage>
        <taxon>Bacteria</taxon>
        <taxon>Thermotogati</taxon>
        <taxon>Thermotogota</taxon>
        <taxon>Thermotogae</taxon>
        <taxon>Kosmotogales</taxon>
        <taxon>Kosmotogaceae</taxon>
        <taxon>Kosmotoga</taxon>
    </lineage>
</organism>
<evidence type="ECO:0000313" key="2">
    <source>
        <dbReference type="Proteomes" id="UP000002382"/>
    </source>
</evidence>
<dbReference type="AlphaFoldDB" id="C5CE94"/>
<keyword evidence="2" id="KW-1185">Reference proteome</keyword>
<sequence>MLYKIRDPRPEIREGCFAADTNPFGIGTNSCGVVSNHFVVVINCFAVEKIDT</sequence>
<dbReference type="EMBL" id="CP001634">
    <property type="protein sequence ID" value="ACR79212.1"/>
    <property type="molecule type" value="Genomic_DNA"/>
</dbReference>
<protein>
    <submittedName>
        <fullName evidence="1">Uncharacterized protein</fullName>
    </submittedName>
</protein>
<dbReference type="STRING" id="521045.Kole_0489"/>
<evidence type="ECO:0000313" key="1">
    <source>
        <dbReference type="EMBL" id="ACR79212.1"/>
    </source>
</evidence>
<accession>C5CE94</accession>
<dbReference type="Proteomes" id="UP000002382">
    <property type="component" value="Chromosome"/>
</dbReference>
<dbReference type="HOGENOM" id="CLU_3080915_0_0_0"/>
<proteinExistence type="predicted"/>